<accession>A0A0F0CVX0</accession>
<keyword evidence="2" id="KW-0813">Transport</keyword>
<organism evidence="6 7">
    <name type="scientific">Candidatus Omnitrophus magneticus</name>
    <dbReference type="NCBI Taxonomy" id="1609969"/>
    <lineage>
        <taxon>Bacteria</taxon>
        <taxon>Pseudomonadati</taxon>
        <taxon>Candidatus Omnitrophota</taxon>
        <taxon>Candidatus Omnitrophus</taxon>
    </lineage>
</organism>
<dbReference type="FunFam" id="3.40.50.300:FF:000134">
    <property type="entry name" value="Iron-enterobactin ABC transporter ATP-binding protein"/>
    <property type="match status" value="1"/>
</dbReference>
<sequence>MKIIEVKNLIVKYRGVPALSGISFDVDSSDYIGVVGPNGSGKTTLIKALLGLAPYEGEICFLGKEFSSFTKEKHAGYLPQKMSFFDQRFPATAIEVVVSGMCCCKKFPKRLSSKDYSAAREAMEILGIEDLKGRPIGRLSGGQQQRVLLARALVHHPEILILDEPTVALDPKSRDAFYLTVEKLNKEKRVTIFLVSHDVESVGKYASKLLYLDREIIFYGTFDDFCKSEKMSNYFGAGQHIICHRH</sequence>
<dbReference type="PANTHER" id="PTHR42734:SF17">
    <property type="entry name" value="METAL TRANSPORT SYSTEM ATP-BINDING PROTEIN TM_0124-RELATED"/>
    <property type="match status" value="1"/>
</dbReference>
<evidence type="ECO:0000313" key="6">
    <source>
        <dbReference type="EMBL" id="KJJ85600.1"/>
    </source>
</evidence>
<evidence type="ECO:0000256" key="2">
    <source>
        <dbReference type="ARBA" id="ARBA00022448"/>
    </source>
</evidence>
<dbReference type="PROSITE" id="PS50893">
    <property type="entry name" value="ABC_TRANSPORTER_2"/>
    <property type="match status" value="1"/>
</dbReference>
<protein>
    <submittedName>
        <fullName evidence="6">ABC transporter-like domain protein</fullName>
    </submittedName>
</protein>
<evidence type="ECO:0000256" key="1">
    <source>
        <dbReference type="ARBA" id="ARBA00005417"/>
    </source>
</evidence>
<dbReference type="SMART" id="SM00382">
    <property type="entry name" value="AAA"/>
    <property type="match status" value="1"/>
</dbReference>
<evidence type="ECO:0000313" key="7">
    <source>
        <dbReference type="Proteomes" id="UP000033428"/>
    </source>
</evidence>
<dbReference type="InterPro" id="IPR017871">
    <property type="entry name" value="ABC_transporter-like_CS"/>
</dbReference>
<dbReference type="AlphaFoldDB" id="A0A0F0CVX0"/>
<dbReference type="Proteomes" id="UP000033428">
    <property type="component" value="Unassembled WGS sequence"/>
</dbReference>
<dbReference type="InterPro" id="IPR027417">
    <property type="entry name" value="P-loop_NTPase"/>
</dbReference>
<dbReference type="Gene3D" id="3.40.50.300">
    <property type="entry name" value="P-loop containing nucleotide triphosphate hydrolases"/>
    <property type="match status" value="1"/>
</dbReference>
<keyword evidence="4" id="KW-0067">ATP-binding</keyword>
<gene>
    <name evidence="6" type="ORF">OMAG_000555</name>
</gene>
<keyword evidence="7" id="KW-1185">Reference proteome</keyword>
<evidence type="ECO:0000256" key="4">
    <source>
        <dbReference type="ARBA" id="ARBA00022840"/>
    </source>
</evidence>
<dbReference type="CDD" id="cd03235">
    <property type="entry name" value="ABC_Metallic_Cations"/>
    <property type="match status" value="1"/>
</dbReference>
<dbReference type="Pfam" id="PF00005">
    <property type="entry name" value="ABC_tran"/>
    <property type="match status" value="1"/>
</dbReference>
<comment type="similarity">
    <text evidence="1">Belongs to the ABC transporter superfamily.</text>
</comment>
<reference evidence="6 7" key="1">
    <citation type="submission" date="2015-02" db="EMBL/GenBank/DDBJ databases">
        <title>Single-cell genomics of uncultivated deep-branching MTB reveals a conserved set of magnetosome genes.</title>
        <authorList>
            <person name="Kolinko S."/>
            <person name="Richter M."/>
            <person name="Glockner F.O."/>
            <person name="Brachmann A."/>
            <person name="Schuler D."/>
        </authorList>
    </citation>
    <scope>NUCLEOTIDE SEQUENCE [LARGE SCALE GENOMIC DNA]</scope>
    <source>
        <strain evidence="6">SKK-01</strain>
    </source>
</reference>
<proteinExistence type="inferred from homology"/>
<dbReference type="PANTHER" id="PTHR42734">
    <property type="entry name" value="METAL TRANSPORT SYSTEM ATP-BINDING PROTEIN TM_0124-RELATED"/>
    <property type="match status" value="1"/>
</dbReference>
<name>A0A0F0CVX0_9BACT</name>
<dbReference type="SUPFAM" id="SSF52540">
    <property type="entry name" value="P-loop containing nucleoside triphosphate hydrolases"/>
    <property type="match status" value="1"/>
</dbReference>
<dbReference type="GO" id="GO:0005524">
    <property type="term" value="F:ATP binding"/>
    <property type="evidence" value="ECO:0007669"/>
    <property type="project" value="UniProtKB-KW"/>
</dbReference>
<dbReference type="EMBL" id="JYNY01000114">
    <property type="protein sequence ID" value="KJJ85600.1"/>
    <property type="molecule type" value="Genomic_DNA"/>
</dbReference>
<dbReference type="InterPro" id="IPR003439">
    <property type="entry name" value="ABC_transporter-like_ATP-bd"/>
</dbReference>
<evidence type="ECO:0000259" key="5">
    <source>
        <dbReference type="PROSITE" id="PS50893"/>
    </source>
</evidence>
<dbReference type="InterPro" id="IPR003593">
    <property type="entry name" value="AAA+_ATPase"/>
</dbReference>
<dbReference type="InterPro" id="IPR050153">
    <property type="entry name" value="Metal_Ion_Import_ABC"/>
</dbReference>
<evidence type="ECO:0000256" key="3">
    <source>
        <dbReference type="ARBA" id="ARBA00022741"/>
    </source>
</evidence>
<dbReference type="GO" id="GO:0016887">
    <property type="term" value="F:ATP hydrolysis activity"/>
    <property type="evidence" value="ECO:0007669"/>
    <property type="project" value="InterPro"/>
</dbReference>
<feature type="domain" description="ABC transporter" evidence="5">
    <location>
        <begin position="4"/>
        <end position="239"/>
    </location>
</feature>
<comment type="caution">
    <text evidence="6">The sequence shown here is derived from an EMBL/GenBank/DDBJ whole genome shotgun (WGS) entry which is preliminary data.</text>
</comment>
<keyword evidence="3" id="KW-0547">Nucleotide-binding</keyword>
<dbReference type="PROSITE" id="PS00211">
    <property type="entry name" value="ABC_TRANSPORTER_1"/>
    <property type="match status" value="1"/>
</dbReference>